<evidence type="ECO:0000313" key="6">
    <source>
        <dbReference type="Proteomes" id="UP000293154"/>
    </source>
</evidence>
<reference evidence="5 6" key="1">
    <citation type="submission" date="2019-03" db="EMBL/GenBank/DDBJ databases">
        <title>Pragia sp. nov. isolated from the gut tract of Carduelis flavirostris.</title>
        <authorList>
            <person name="Ge Y."/>
        </authorList>
    </citation>
    <scope>NUCLEOTIDE SEQUENCE [LARGE SCALE GENOMIC DNA]</scope>
    <source>
        <strain evidence="5 6">CF-458</strain>
    </source>
</reference>
<dbReference type="PANTHER" id="PTHR22893">
    <property type="entry name" value="NADH OXIDOREDUCTASE-RELATED"/>
    <property type="match status" value="1"/>
</dbReference>
<dbReference type="GO" id="GO:0010181">
    <property type="term" value="F:FMN binding"/>
    <property type="evidence" value="ECO:0007669"/>
    <property type="project" value="InterPro"/>
</dbReference>
<organism evidence="5 6">
    <name type="scientific">Limnobaculum zhutongyuii</name>
    <dbReference type="NCBI Taxonomy" id="2498113"/>
    <lineage>
        <taxon>Bacteria</taxon>
        <taxon>Pseudomonadati</taxon>
        <taxon>Pseudomonadota</taxon>
        <taxon>Gammaproteobacteria</taxon>
        <taxon>Enterobacterales</taxon>
        <taxon>Budviciaceae</taxon>
        <taxon>Limnobaculum</taxon>
    </lineage>
</organism>
<dbReference type="EMBL" id="CP034752">
    <property type="protein sequence ID" value="QBH96332.1"/>
    <property type="molecule type" value="Genomic_DNA"/>
</dbReference>
<keyword evidence="3" id="KW-0560">Oxidoreductase</keyword>
<dbReference type="KEGG" id="prag:EKN56_07930"/>
<accession>A0A411WJH2</accession>
<dbReference type="AlphaFoldDB" id="A0A411WJH2"/>
<comment type="cofactor">
    <cofactor evidence="1">
        <name>FMN</name>
        <dbReference type="ChEBI" id="CHEBI:58210"/>
    </cofactor>
</comment>
<dbReference type="GO" id="GO:0005829">
    <property type="term" value="C:cytosol"/>
    <property type="evidence" value="ECO:0007669"/>
    <property type="project" value="TreeGrafter"/>
</dbReference>
<protein>
    <submittedName>
        <fullName evidence="5">Alkene reductase</fullName>
    </submittedName>
</protein>
<gene>
    <name evidence="5" type="ORF">EKN56_07930</name>
</gene>
<evidence type="ECO:0000259" key="4">
    <source>
        <dbReference type="Pfam" id="PF00724"/>
    </source>
</evidence>
<dbReference type="Gene3D" id="3.20.20.70">
    <property type="entry name" value="Aldolase class I"/>
    <property type="match status" value="1"/>
</dbReference>
<evidence type="ECO:0000256" key="1">
    <source>
        <dbReference type="ARBA" id="ARBA00001917"/>
    </source>
</evidence>
<dbReference type="GO" id="GO:0016628">
    <property type="term" value="F:oxidoreductase activity, acting on the CH-CH group of donors, NAD or NADP as acceptor"/>
    <property type="evidence" value="ECO:0007669"/>
    <property type="project" value="UniProtKB-ARBA"/>
</dbReference>
<proteinExistence type="inferred from homology"/>
<dbReference type="Pfam" id="PF00724">
    <property type="entry name" value="Oxidored_FMN"/>
    <property type="match status" value="1"/>
</dbReference>
<keyword evidence="6" id="KW-1185">Reference proteome</keyword>
<dbReference type="FunFam" id="3.20.20.70:FF:000059">
    <property type="entry name" value="N-ethylmaleimide reductase, FMN-linked"/>
    <property type="match status" value="1"/>
</dbReference>
<sequence>MNKLFTPVQVGGYTLSNRLVMAPMTRSRAQYDGTPGELAAEYYAQRATVGLIIAEGTQPSDDGQGYLMTPGIYTDAHVAGWRKITTAVHNQGGHIFIQLMHAGRMSHPDNTPHHRQGVAPSSIAPATLMFTVKGMQDIPEPRALSTEEVRQTMADFRFAARRAIEAGADGVEIHGANAYLIQQFLAPSANTRTDEYGGSIENRARFALEVAAAVAEEIGADRTAIRLSPGITIWGIDEGEEGPALYRYLVAELNKLGLAYLHIMEQGNEPLLKEIRERWAQTLIVNRPGQPREKMGSDVQSGLAELEAYGQMVLANPDFVERLKSNAPMNEADRNTFFGGSAQGYTDYPVLNAI</sequence>
<dbReference type="InterPro" id="IPR013785">
    <property type="entry name" value="Aldolase_TIM"/>
</dbReference>
<evidence type="ECO:0000313" key="5">
    <source>
        <dbReference type="EMBL" id="QBH96332.1"/>
    </source>
</evidence>
<name>A0A411WJH2_9GAMM</name>
<dbReference type="Proteomes" id="UP000293154">
    <property type="component" value="Chromosome"/>
</dbReference>
<dbReference type="PANTHER" id="PTHR22893:SF91">
    <property type="entry name" value="NADPH DEHYDROGENASE 2-RELATED"/>
    <property type="match status" value="1"/>
</dbReference>
<dbReference type="InterPro" id="IPR045247">
    <property type="entry name" value="Oye-like"/>
</dbReference>
<dbReference type="InterPro" id="IPR001155">
    <property type="entry name" value="OxRdtase_FMN_N"/>
</dbReference>
<comment type="similarity">
    <text evidence="2">Belongs to the NADH:flavin oxidoreductase/NADH oxidase family.</text>
</comment>
<dbReference type="OrthoDB" id="8523426at2"/>
<evidence type="ECO:0000256" key="2">
    <source>
        <dbReference type="ARBA" id="ARBA00005979"/>
    </source>
</evidence>
<feature type="domain" description="NADH:flavin oxidoreductase/NADH oxidase N-terminal" evidence="4">
    <location>
        <begin position="3"/>
        <end position="329"/>
    </location>
</feature>
<dbReference type="SUPFAM" id="SSF51395">
    <property type="entry name" value="FMN-linked oxidoreductases"/>
    <property type="match status" value="1"/>
</dbReference>
<dbReference type="CDD" id="cd02933">
    <property type="entry name" value="OYE_like_FMN"/>
    <property type="match status" value="1"/>
</dbReference>
<evidence type="ECO:0000256" key="3">
    <source>
        <dbReference type="ARBA" id="ARBA00023002"/>
    </source>
</evidence>